<feature type="non-terminal residue" evidence="2">
    <location>
        <position position="1"/>
    </location>
</feature>
<reference evidence="2" key="1">
    <citation type="journal article" date="2015" name="Nature">
        <title>Complex archaea that bridge the gap between prokaryotes and eukaryotes.</title>
        <authorList>
            <person name="Spang A."/>
            <person name="Saw J.H."/>
            <person name="Jorgensen S.L."/>
            <person name="Zaremba-Niedzwiedzka K."/>
            <person name="Martijn J."/>
            <person name="Lind A.E."/>
            <person name="van Eijk R."/>
            <person name="Schleper C."/>
            <person name="Guy L."/>
            <person name="Ettema T.J."/>
        </authorList>
    </citation>
    <scope>NUCLEOTIDE SEQUENCE</scope>
</reference>
<dbReference type="SUPFAM" id="SSF53335">
    <property type="entry name" value="S-adenosyl-L-methionine-dependent methyltransferases"/>
    <property type="match status" value="1"/>
</dbReference>
<feature type="region of interest" description="Disordered" evidence="1">
    <location>
        <begin position="192"/>
        <end position="211"/>
    </location>
</feature>
<dbReference type="EMBL" id="LAZR01063774">
    <property type="protein sequence ID" value="KKK58845.1"/>
    <property type="molecule type" value="Genomic_DNA"/>
</dbReference>
<evidence type="ECO:0000256" key="1">
    <source>
        <dbReference type="SAM" id="MobiDB-lite"/>
    </source>
</evidence>
<accession>A0A0F8XD14</accession>
<dbReference type="InterPro" id="IPR029063">
    <property type="entry name" value="SAM-dependent_MTases_sf"/>
</dbReference>
<feature type="non-terminal residue" evidence="2">
    <location>
        <position position="357"/>
    </location>
</feature>
<organism evidence="2">
    <name type="scientific">marine sediment metagenome</name>
    <dbReference type="NCBI Taxonomy" id="412755"/>
    <lineage>
        <taxon>unclassified sequences</taxon>
        <taxon>metagenomes</taxon>
        <taxon>ecological metagenomes</taxon>
    </lineage>
</organism>
<sequence>LNKAPQQDPDAINEMRRMVLDSNDGSPPRVLDPFGGGGSLPLEAARLGAEAHTLDLNPVAVLTMLATVDYPFRFATTQFPVPPGSSAKTLFDNQSSGESTVTGIAEAVRRWSGWVYHYVAERIEKFYESESGATIVAYFWAKTVECTNPSCSHQIPMLAHRWLSRRKNKPPIAYRVRVDGSGGMTAEILEGDDAVTDDPSNGTMARGSTKCPHCTETLKPEQVKAQTWKGKTGRWMFEVAEKINPGVRFRSATAADTHAFEEASQELGRRIEENPDPFETLVPDETFPEPGSLGIRPTLYAVTNWGQMFNSRQQLALVVFTEAVREAYRAALALGAGSEEAQAISLYLALLVSRMAI</sequence>
<dbReference type="AlphaFoldDB" id="A0A0F8XD14"/>
<gene>
    <name evidence="2" type="ORF">LCGC14_3040320</name>
</gene>
<name>A0A0F8XD14_9ZZZZ</name>
<proteinExistence type="predicted"/>
<protein>
    <recommendedName>
        <fullName evidence="3">DUF1156 domain-containing protein</fullName>
    </recommendedName>
</protein>
<evidence type="ECO:0008006" key="3">
    <source>
        <dbReference type="Google" id="ProtNLM"/>
    </source>
</evidence>
<comment type="caution">
    <text evidence="2">The sequence shown here is derived from an EMBL/GenBank/DDBJ whole genome shotgun (WGS) entry which is preliminary data.</text>
</comment>
<evidence type="ECO:0000313" key="2">
    <source>
        <dbReference type="EMBL" id="KKK58845.1"/>
    </source>
</evidence>